<organism evidence="2 3">
    <name type="scientific">Pochonia chlamydosporia 170</name>
    <dbReference type="NCBI Taxonomy" id="1380566"/>
    <lineage>
        <taxon>Eukaryota</taxon>
        <taxon>Fungi</taxon>
        <taxon>Dikarya</taxon>
        <taxon>Ascomycota</taxon>
        <taxon>Pezizomycotina</taxon>
        <taxon>Sordariomycetes</taxon>
        <taxon>Hypocreomycetidae</taxon>
        <taxon>Hypocreales</taxon>
        <taxon>Clavicipitaceae</taxon>
        <taxon>Pochonia</taxon>
    </lineage>
</organism>
<evidence type="ECO:0000313" key="3">
    <source>
        <dbReference type="Proteomes" id="UP000078397"/>
    </source>
</evidence>
<feature type="signal peptide" evidence="1">
    <location>
        <begin position="1"/>
        <end position="15"/>
    </location>
</feature>
<keyword evidence="3" id="KW-1185">Reference proteome</keyword>
<protein>
    <submittedName>
        <fullName evidence="2">Uncharacterized protein</fullName>
    </submittedName>
</protein>
<dbReference type="OrthoDB" id="10432000at2759"/>
<dbReference type="GeneID" id="28856090"/>
<accession>A0A179FL63</accession>
<gene>
    <name evidence="2" type="ORF">VFPPC_14327</name>
</gene>
<evidence type="ECO:0000313" key="2">
    <source>
        <dbReference type="EMBL" id="OAQ66375.1"/>
    </source>
</evidence>
<sequence>MLAFVVLAILPTVLAFSASDIILVCTKDALYSSLYQHGREFCSAVLDGQTCETVTPTEYVTYDPQVISSHLCVAESMSAADNVTTDHEVLHQDYSKVDFDRFVYI</sequence>
<name>A0A179FL63_METCM</name>
<dbReference type="EMBL" id="LSBJ02000004">
    <property type="protein sequence ID" value="OAQ66375.1"/>
    <property type="molecule type" value="Genomic_DNA"/>
</dbReference>
<comment type="caution">
    <text evidence="2">The sequence shown here is derived from an EMBL/GenBank/DDBJ whole genome shotgun (WGS) entry which is preliminary data.</text>
</comment>
<feature type="chain" id="PRO_5012633497" evidence="1">
    <location>
        <begin position="16"/>
        <end position="105"/>
    </location>
</feature>
<proteinExistence type="predicted"/>
<evidence type="ECO:0000256" key="1">
    <source>
        <dbReference type="SAM" id="SignalP"/>
    </source>
</evidence>
<keyword evidence="1" id="KW-0732">Signal</keyword>
<reference evidence="2 3" key="1">
    <citation type="journal article" date="2016" name="PLoS Pathog.">
        <title>Biosynthesis of antibiotic leucinostatins in bio-control fungus Purpureocillium lilacinum and their inhibition on phytophthora revealed by genome mining.</title>
        <authorList>
            <person name="Wang G."/>
            <person name="Liu Z."/>
            <person name="Lin R."/>
            <person name="Li E."/>
            <person name="Mao Z."/>
            <person name="Ling J."/>
            <person name="Yang Y."/>
            <person name="Yin W.B."/>
            <person name="Xie B."/>
        </authorList>
    </citation>
    <scope>NUCLEOTIDE SEQUENCE [LARGE SCALE GENOMIC DNA]</scope>
    <source>
        <strain evidence="2">170</strain>
    </source>
</reference>
<dbReference type="RefSeq" id="XP_018143462.1">
    <property type="nucleotide sequence ID" value="XM_018292096.1"/>
</dbReference>
<dbReference type="Proteomes" id="UP000078397">
    <property type="component" value="Unassembled WGS sequence"/>
</dbReference>
<dbReference type="AlphaFoldDB" id="A0A179FL63"/>
<dbReference type="KEGG" id="pchm:VFPPC_14327"/>